<dbReference type="PANTHER" id="PTHR43409:SF16">
    <property type="entry name" value="SLR0320 PROTEIN"/>
    <property type="match status" value="1"/>
</dbReference>
<evidence type="ECO:0000259" key="7">
    <source>
        <dbReference type="PROSITE" id="PS51918"/>
    </source>
</evidence>
<dbReference type="OrthoDB" id="9801424at2"/>
<dbReference type="Pfam" id="PF02310">
    <property type="entry name" value="B12-binding"/>
    <property type="match status" value="1"/>
</dbReference>
<dbReference type="Pfam" id="PF04055">
    <property type="entry name" value="Radical_SAM"/>
    <property type="match status" value="1"/>
</dbReference>
<reference evidence="8 9" key="1">
    <citation type="submission" date="2016-11" db="EMBL/GenBank/DDBJ databases">
        <title>Mixed transmission modes and dynamic genome evolution in an obligate animal-bacterial symbiosis.</title>
        <authorList>
            <person name="Russell S.L."/>
            <person name="Corbett-Detig R.B."/>
            <person name="Cavanaugh C.M."/>
        </authorList>
    </citation>
    <scope>NUCLEOTIDE SEQUENCE [LARGE SCALE GENOMIC DNA]</scope>
    <source>
        <strain evidence="8">Se-Cadez</strain>
    </source>
</reference>
<dbReference type="InterPro" id="IPR058240">
    <property type="entry name" value="rSAM_sf"/>
</dbReference>
<dbReference type="SFLD" id="SFLDG01123">
    <property type="entry name" value="methyltransferase_(Class_B)"/>
    <property type="match status" value="1"/>
</dbReference>
<sequence>MRVSLVHPRLIYLPSQPPLGLGYLAACLERAGHEVQFIEGAFTEDDNEIAQRVCDFKPDLIGVSVMISYHTKSLSLASLFKEYMPKTPVIFGGPHPSVVPDDILKHSQVDFVMCGEGEDSLIKMVDMMERGNFDPRTIPGLHWRGGQAHESHTIRLTDLDEIPWPARHLFPMSQYQHRGYVVSFGFHGGNFNIMMSRGCPYKCNFCDHSVFGQKPVFRNIDDVIDEIEYVSSHYNIRNFDIMDDTFTMHKGKVFEFCNKLIERDLNLFWACRLRVNSVSREMMELMARAGCVHFSVGIESVDERVIFATNKKITSKKVLQVLGWAKEFGILTIGNFMIGNLGDDPVAIRKTLDFALDTDEIDIPSFCVLAPLPGTEVFEIGTQRGWIRSYDWDDYRMNTKDLPIMRNEAMTHQEIMDIYSEVANAVRPKIQHAMDTLHAPRINLYPELAMDEDTKPEPVQWASVPSEALREM</sequence>
<dbReference type="GO" id="GO:0003824">
    <property type="term" value="F:catalytic activity"/>
    <property type="evidence" value="ECO:0007669"/>
    <property type="project" value="InterPro"/>
</dbReference>
<dbReference type="InterPro" id="IPR023404">
    <property type="entry name" value="rSAM_horseshoe"/>
</dbReference>
<dbReference type="InterPro" id="IPR006638">
    <property type="entry name" value="Elp3/MiaA/NifB-like_rSAM"/>
</dbReference>
<dbReference type="SFLD" id="SFLDS00029">
    <property type="entry name" value="Radical_SAM"/>
    <property type="match status" value="1"/>
</dbReference>
<keyword evidence="3" id="KW-0479">Metal-binding</keyword>
<dbReference type="Gene3D" id="3.40.50.280">
    <property type="entry name" value="Cobalamin-binding domain"/>
    <property type="match status" value="1"/>
</dbReference>
<evidence type="ECO:0000256" key="4">
    <source>
        <dbReference type="ARBA" id="ARBA00023004"/>
    </source>
</evidence>
<dbReference type="SFLD" id="SFLDG01082">
    <property type="entry name" value="B12-binding_domain_containing"/>
    <property type="match status" value="1"/>
</dbReference>
<dbReference type="PROSITE" id="PS51332">
    <property type="entry name" value="B12_BINDING"/>
    <property type="match status" value="1"/>
</dbReference>
<feature type="domain" description="Radical SAM core" evidence="7">
    <location>
        <begin position="185"/>
        <end position="413"/>
    </location>
</feature>
<feature type="domain" description="B12-binding" evidence="6">
    <location>
        <begin position="1"/>
        <end position="135"/>
    </location>
</feature>
<dbReference type="PROSITE" id="PS51918">
    <property type="entry name" value="RADICAL_SAM"/>
    <property type="match status" value="1"/>
</dbReference>
<dbReference type="InterPro" id="IPR034466">
    <property type="entry name" value="Methyltransferase_Class_B"/>
</dbReference>
<accession>A0A1T2KU98</accession>
<evidence type="ECO:0000256" key="2">
    <source>
        <dbReference type="ARBA" id="ARBA00022691"/>
    </source>
</evidence>
<dbReference type="InterPro" id="IPR007197">
    <property type="entry name" value="rSAM"/>
</dbReference>
<keyword evidence="4" id="KW-0408">Iron</keyword>
<evidence type="ECO:0000313" key="9">
    <source>
        <dbReference type="Proteomes" id="UP000190896"/>
    </source>
</evidence>
<evidence type="ECO:0000256" key="5">
    <source>
        <dbReference type="ARBA" id="ARBA00023014"/>
    </source>
</evidence>
<gene>
    <name evidence="8" type="ORF">BOW51_07135</name>
</gene>
<name>A0A1T2KU98_9GAMM</name>
<evidence type="ECO:0000313" key="8">
    <source>
        <dbReference type="EMBL" id="OOZ36438.1"/>
    </source>
</evidence>
<protein>
    <submittedName>
        <fullName evidence="8">Uncharacterized protein</fullName>
    </submittedName>
</protein>
<dbReference type="CDD" id="cd01335">
    <property type="entry name" value="Radical_SAM"/>
    <property type="match status" value="1"/>
</dbReference>
<dbReference type="SUPFAM" id="SSF52242">
    <property type="entry name" value="Cobalamin (vitamin B12)-binding domain"/>
    <property type="match status" value="1"/>
</dbReference>
<comment type="cofactor">
    <cofactor evidence="1">
        <name>[4Fe-4S] cluster</name>
        <dbReference type="ChEBI" id="CHEBI:49883"/>
    </cofactor>
</comment>
<dbReference type="GO" id="GO:0046872">
    <property type="term" value="F:metal ion binding"/>
    <property type="evidence" value="ECO:0007669"/>
    <property type="project" value="UniProtKB-KW"/>
</dbReference>
<keyword evidence="5" id="KW-0411">Iron-sulfur</keyword>
<comment type="caution">
    <text evidence="8">The sequence shown here is derived from an EMBL/GenBank/DDBJ whole genome shotgun (WGS) entry which is preliminary data.</text>
</comment>
<evidence type="ECO:0000256" key="3">
    <source>
        <dbReference type="ARBA" id="ARBA00022723"/>
    </source>
</evidence>
<dbReference type="GO" id="GO:0051539">
    <property type="term" value="F:4 iron, 4 sulfur cluster binding"/>
    <property type="evidence" value="ECO:0007669"/>
    <property type="project" value="UniProtKB-KW"/>
</dbReference>
<dbReference type="CDD" id="cd02068">
    <property type="entry name" value="radical_SAM_B12_BD"/>
    <property type="match status" value="1"/>
</dbReference>
<dbReference type="EMBL" id="MPRJ01000039">
    <property type="protein sequence ID" value="OOZ36438.1"/>
    <property type="molecule type" value="Genomic_DNA"/>
</dbReference>
<dbReference type="Gene3D" id="3.80.30.20">
    <property type="entry name" value="tm_1862 like domain"/>
    <property type="match status" value="1"/>
</dbReference>
<dbReference type="SUPFAM" id="SSF102114">
    <property type="entry name" value="Radical SAM enzymes"/>
    <property type="match status" value="1"/>
</dbReference>
<evidence type="ECO:0000259" key="6">
    <source>
        <dbReference type="PROSITE" id="PS51332"/>
    </source>
</evidence>
<dbReference type="InterPro" id="IPR036724">
    <property type="entry name" value="Cobalamin-bd_sf"/>
</dbReference>
<dbReference type="InterPro" id="IPR051198">
    <property type="entry name" value="BchE-like"/>
</dbReference>
<dbReference type="PANTHER" id="PTHR43409">
    <property type="entry name" value="ANAEROBIC MAGNESIUM-PROTOPORPHYRIN IX MONOMETHYL ESTER CYCLASE-RELATED"/>
    <property type="match status" value="1"/>
</dbReference>
<dbReference type="Proteomes" id="UP000190896">
    <property type="component" value="Unassembled WGS sequence"/>
</dbReference>
<keyword evidence="2" id="KW-0949">S-adenosyl-L-methionine</keyword>
<dbReference type="InterPro" id="IPR006158">
    <property type="entry name" value="Cobalamin-bd"/>
</dbReference>
<dbReference type="GO" id="GO:0031419">
    <property type="term" value="F:cobalamin binding"/>
    <property type="evidence" value="ECO:0007669"/>
    <property type="project" value="InterPro"/>
</dbReference>
<keyword evidence="9" id="KW-1185">Reference proteome</keyword>
<dbReference type="SMART" id="SM00729">
    <property type="entry name" value="Elp3"/>
    <property type="match status" value="1"/>
</dbReference>
<evidence type="ECO:0000256" key="1">
    <source>
        <dbReference type="ARBA" id="ARBA00001966"/>
    </source>
</evidence>
<dbReference type="AlphaFoldDB" id="A0A1T2KU98"/>
<organism evidence="8 9">
    <name type="scientific">Solemya velesiana gill symbiont</name>
    <dbReference type="NCBI Taxonomy" id="1918948"/>
    <lineage>
        <taxon>Bacteria</taxon>
        <taxon>Pseudomonadati</taxon>
        <taxon>Pseudomonadota</taxon>
        <taxon>Gammaproteobacteria</taxon>
        <taxon>sulfur-oxidizing symbionts</taxon>
    </lineage>
</organism>
<dbReference type="GO" id="GO:0005829">
    <property type="term" value="C:cytosol"/>
    <property type="evidence" value="ECO:0007669"/>
    <property type="project" value="TreeGrafter"/>
</dbReference>
<proteinExistence type="predicted"/>
<dbReference type="RefSeq" id="WP_078487147.1">
    <property type="nucleotide sequence ID" value="NZ_MPRJ01000039.1"/>
</dbReference>